<proteinExistence type="inferred from homology"/>
<dbReference type="InterPro" id="IPR053707">
    <property type="entry name" value="UPF0637_domain_sf"/>
</dbReference>
<dbReference type="Proteomes" id="UP000595942">
    <property type="component" value="Chromosome"/>
</dbReference>
<dbReference type="Proteomes" id="UP000293854">
    <property type="component" value="Unassembled WGS sequence"/>
</dbReference>
<dbReference type="InterPro" id="IPR009403">
    <property type="entry name" value="UPF0637"/>
</dbReference>
<name>A0A143PBL5_9STAP</name>
<evidence type="ECO:0000256" key="1">
    <source>
        <dbReference type="HAMAP-Rule" id="MF_01851"/>
    </source>
</evidence>
<gene>
    <name evidence="3" type="ORF">EIG99_03555</name>
    <name evidence="2" type="ORF">I6J05_01635</name>
</gene>
<accession>A0A143PBL5</accession>
<dbReference type="PIRSF" id="PIRSF021332">
    <property type="entry name" value="DUF1054"/>
    <property type="match status" value="1"/>
</dbReference>
<comment type="similarity">
    <text evidence="1">Belongs to the UPF0637 family.</text>
</comment>
<evidence type="ECO:0000313" key="5">
    <source>
        <dbReference type="Proteomes" id="UP000595942"/>
    </source>
</evidence>
<dbReference type="RefSeq" id="WP_047132420.1">
    <property type="nucleotide sequence ID" value="NZ_CP015114.1"/>
</dbReference>
<reference evidence="2 5" key="2">
    <citation type="submission" date="2021-01" db="EMBL/GenBank/DDBJ databases">
        <title>FDA dAtabase for Regulatory Grade micrObial Sequences (FDA-ARGOS): Supporting development and validation of Infectious Disease Dx tests.</title>
        <authorList>
            <person name="Sproer C."/>
            <person name="Gronow S."/>
            <person name="Severitt S."/>
            <person name="Schroder I."/>
            <person name="Tallon L."/>
            <person name="Sadzewicz L."/>
            <person name="Zhao X."/>
            <person name="Boylan J."/>
            <person name="Ott S."/>
            <person name="Bowen H."/>
            <person name="Vavikolanu K."/>
            <person name="Mehta A."/>
            <person name="Aluvathingal J."/>
            <person name="Nadendla S."/>
            <person name="Lowell S."/>
            <person name="Myers T."/>
            <person name="Yan Y."/>
            <person name="Sichtig H."/>
        </authorList>
    </citation>
    <scope>NUCLEOTIDE SEQUENCE [LARGE SCALE GENOMIC DNA]</scope>
    <source>
        <strain evidence="2 5">FDAARGOS_1148</strain>
    </source>
</reference>
<dbReference type="Gene3D" id="3.30.930.20">
    <property type="entry name" value="Protein of unknown function DUF1054"/>
    <property type="match status" value="1"/>
</dbReference>
<evidence type="ECO:0000313" key="3">
    <source>
        <dbReference type="EMBL" id="RZI03409.1"/>
    </source>
</evidence>
<dbReference type="HAMAP" id="MF_01851">
    <property type="entry name" value="UPF0637"/>
    <property type="match status" value="1"/>
</dbReference>
<dbReference type="EMBL" id="CP068073">
    <property type="protein sequence ID" value="QQS83049.1"/>
    <property type="molecule type" value="Genomic_DNA"/>
</dbReference>
<dbReference type="KEGG" id="scv:A4G25_04055"/>
<dbReference type="AlphaFoldDB" id="A0A143PBL5"/>
<dbReference type="EMBL" id="RQTE01000064">
    <property type="protein sequence ID" value="RZI03409.1"/>
    <property type="molecule type" value="Genomic_DNA"/>
</dbReference>
<dbReference type="SUPFAM" id="SSF142913">
    <property type="entry name" value="YktB/PF0168-like"/>
    <property type="match status" value="1"/>
</dbReference>
<reference evidence="3 4" key="1">
    <citation type="submission" date="2018-11" db="EMBL/GenBank/DDBJ databases">
        <title>Genomic profiling of Staphylococcus species from a Poultry farm system in KwaZulu-Natal, South Africa.</title>
        <authorList>
            <person name="Amoako D.G."/>
            <person name="Somboro A.M."/>
            <person name="Abia A.L.K."/>
            <person name="Bester L.A."/>
            <person name="Essack S.Y."/>
        </authorList>
    </citation>
    <scope>NUCLEOTIDE SEQUENCE [LARGE SCALE GENOMIC DNA]</scope>
    <source>
        <strain evidence="3 4">SA11</strain>
    </source>
</reference>
<dbReference type="GeneID" id="93727028"/>
<evidence type="ECO:0000313" key="4">
    <source>
        <dbReference type="Proteomes" id="UP000293854"/>
    </source>
</evidence>
<dbReference type="OrthoDB" id="9812818at2"/>
<evidence type="ECO:0000313" key="2">
    <source>
        <dbReference type="EMBL" id="QQS83049.1"/>
    </source>
</evidence>
<dbReference type="Pfam" id="PF06335">
    <property type="entry name" value="DUF1054"/>
    <property type="match status" value="1"/>
</dbReference>
<keyword evidence="5" id="KW-1185">Reference proteome</keyword>
<protein>
    <recommendedName>
        <fullName evidence="1">UPF0637 protein EIG99_03555</fullName>
    </recommendedName>
</protein>
<sequence length="203" mass="23900">MSKYTFTQKNFKVFEVPGLEGRMSAIESEIQPKLAALGEYFTDFLNTHTPDEFYAHIAKHARRTVNPPKDTWVAFSTNKRGYKMLPHFQIGLYEDQVFVMFGVMHEAKNKNHYIEVFEKHFDEIENLPDDYRICTDHVKMEKPLIKDLTTDELKEALHRAHQLKKGEFFIARTLSPKAPELKTDKAFKSYLEDTFDHLLKFYS</sequence>
<organism evidence="3 4">
    <name type="scientific">Staphylococcus condimenti</name>
    <dbReference type="NCBI Taxonomy" id="70255"/>
    <lineage>
        <taxon>Bacteria</taxon>
        <taxon>Bacillati</taxon>
        <taxon>Bacillota</taxon>
        <taxon>Bacilli</taxon>
        <taxon>Bacillales</taxon>
        <taxon>Staphylococcaceae</taxon>
        <taxon>Staphylococcus</taxon>
    </lineage>
</organism>